<dbReference type="Pfam" id="PF18480">
    <property type="entry name" value="DUF5615"/>
    <property type="match status" value="1"/>
</dbReference>
<sequence>MSQIRLYLDEDALQDALLRALQNSGVDVMTVDDADRLSFSDEDQLTWAAQQMRVIYSFNMGDFHRLHSIFLAEAKSHSGIILAPQQRYSIREQLRGLLKLIAEKSAEDMINQLIFLSAYVRAS</sequence>
<name>A0A8K2A7G4_9CYAN</name>
<dbReference type="RefSeq" id="WP_161825356.1">
    <property type="nucleotide sequence ID" value="NZ_WVIC01000018.1"/>
</dbReference>
<feature type="domain" description="DUF5615" evidence="1">
    <location>
        <begin position="5"/>
        <end position="117"/>
    </location>
</feature>
<proteinExistence type="predicted"/>
<gene>
    <name evidence="2" type="ORF">GS597_10220</name>
</gene>
<evidence type="ECO:0000313" key="3">
    <source>
        <dbReference type="Proteomes" id="UP000607397"/>
    </source>
</evidence>
<keyword evidence="3" id="KW-1185">Reference proteome</keyword>
<evidence type="ECO:0000313" key="2">
    <source>
        <dbReference type="EMBL" id="NCJ06876.1"/>
    </source>
</evidence>
<dbReference type="AlphaFoldDB" id="A0A8K2A7G4"/>
<reference evidence="2" key="1">
    <citation type="submission" date="2019-12" db="EMBL/GenBank/DDBJ databases">
        <title>High-Quality draft genome sequences of three cyanobacteria isolated from the limestone walls of the Old Cathedral of Coimbra.</title>
        <authorList>
            <person name="Tiago I."/>
            <person name="Soares F."/>
            <person name="Portugal A."/>
        </authorList>
    </citation>
    <scope>NUCLEOTIDE SEQUENCE [LARGE SCALE GENOMIC DNA]</scope>
    <source>
        <strain evidence="2">C</strain>
    </source>
</reference>
<evidence type="ECO:0000259" key="1">
    <source>
        <dbReference type="Pfam" id="PF18480"/>
    </source>
</evidence>
<dbReference type="Proteomes" id="UP000607397">
    <property type="component" value="Unassembled WGS sequence"/>
</dbReference>
<dbReference type="EMBL" id="WVIC01000018">
    <property type="protein sequence ID" value="NCJ06876.1"/>
    <property type="molecule type" value="Genomic_DNA"/>
</dbReference>
<protein>
    <recommendedName>
        <fullName evidence="1">DUF5615 domain-containing protein</fullName>
    </recommendedName>
</protein>
<comment type="caution">
    <text evidence="2">The sequence shown here is derived from an EMBL/GenBank/DDBJ whole genome shotgun (WGS) entry which is preliminary data.</text>
</comment>
<accession>A0A8K2A7G4</accession>
<organism evidence="2 3">
    <name type="scientific">Petrachloros mirabilis ULC683</name>
    <dbReference type="NCBI Taxonomy" id="2781853"/>
    <lineage>
        <taxon>Bacteria</taxon>
        <taxon>Bacillati</taxon>
        <taxon>Cyanobacteriota</taxon>
        <taxon>Cyanophyceae</taxon>
        <taxon>Synechococcales</taxon>
        <taxon>Petrachlorosaceae</taxon>
        <taxon>Petrachloros</taxon>
        <taxon>Petrachloros mirabilis</taxon>
    </lineage>
</organism>
<dbReference type="InterPro" id="IPR041049">
    <property type="entry name" value="DUF5615"/>
</dbReference>